<accession>A0A1F7XKE7</accession>
<sequence>MKKILRFFVVDTLCLYIIASSSQGIIFENGIQTLFLAGLGLSLSSVVVRPIINILLLPINLITFNLFKWGSAAIGLYLVTLVIPGFLVQGFTFPGYSSLWFDIPGVSLEGILAFVAISFLLSLLSAVITWLIK</sequence>
<keyword evidence="1" id="KW-0812">Transmembrane</keyword>
<dbReference type="AlphaFoldDB" id="A0A1F7XKE7"/>
<proteinExistence type="predicted"/>
<keyword evidence="1" id="KW-0472">Membrane</keyword>
<gene>
    <name evidence="2" type="ORF">A2V97_00415</name>
</gene>
<evidence type="ECO:0000313" key="3">
    <source>
        <dbReference type="Proteomes" id="UP000177382"/>
    </source>
</evidence>
<comment type="caution">
    <text evidence="2">The sequence shown here is derived from an EMBL/GenBank/DDBJ whole genome shotgun (WGS) entry which is preliminary data.</text>
</comment>
<evidence type="ECO:0000256" key="1">
    <source>
        <dbReference type="SAM" id="Phobius"/>
    </source>
</evidence>
<dbReference type="STRING" id="1802485.A2V97_00415"/>
<reference evidence="2 3" key="1">
    <citation type="journal article" date="2016" name="Nat. Commun.">
        <title>Thousands of microbial genomes shed light on interconnected biogeochemical processes in an aquifer system.</title>
        <authorList>
            <person name="Anantharaman K."/>
            <person name="Brown C.T."/>
            <person name="Hug L.A."/>
            <person name="Sharon I."/>
            <person name="Castelle C.J."/>
            <person name="Probst A.J."/>
            <person name="Thomas B.C."/>
            <person name="Singh A."/>
            <person name="Wilkins M.J."/>
            <person name="Karaoz U."/>
            <person name="Brodie E.L."/>
            <person name="Williams K.H."/>
            <person name="Hubbard S.S."/>
            <person name="Banfield J.F."/>
        </authorList>
    </citation>
    <scope>NUCLEOTIDE SEQUENCE [LARGE SCALE GENOMIC DNA]</scope>
</reference>
<organism evidence="2 3">
    <name type="scientific">Candidatus Woesebacteria bacterium RBG_16_42_24</name>
    <dbReference type="NCBI Taxonomy" id="1802485"/>
    <lineage>
        <taxon>Bacteria</taxon>
        <taxon>Candidatus Woeseibacteriota</taxon>
    </lineage>
</organism>
<protein>
    <submittedName>
        <fullName evidence="2">Uncharacterized protein</fullName>
    </submittedName>
</protein>
<name>A0A1F7XKE7_9BACT</name>
<dbReference type="Proteomes" id="UP000177382">
    <property type="component" value="Unassembled WGS sequence"/>
</dbReference>
<evidence type="ECO:0000313" key="2">
    <source>
        <dbReference type="EMBL" id="OGM15480.1"/>
    </source>
</evidence>
<dbReference type="Pfam" id="PF04020">
    <property type="entry name" value="Phage_holin_4_2"/>
    <property type="match status" value="1"/>
</dbReference>
<feature type="transmembrane region" description="Helical" evidence="1">
    <location>
        <begin position="69"/>
        <end position="91"/>
    </location>
</feature>
<keyword evidence="1" id="KW-1133">Transmembrane helix</keyword>
<feature type="transmembrane region" description="Helical" evidence="1">
    <location>
        <begin position="111"/>
        <end position="132"/>
    </location>
</feature>
<dbReference type="EMBL" id="MGFX01000004">
    <property type="protein sequence ID" value="OGM15480.1"/>
    <property type="molecule type" value="Genomic_DNA"/>
</dbReference>
<dbReference type="InterPro" id="IPR007165">
    <property type="entry name" value="Phage_holin_4_2"/>
</dbReference>